<dbReference type="GO" id="GO:0008410">
    <property type="term" value="F:CoA-transferase activity"/>
    <property type="evidence" value="ECO:0007669"/>
    <property type="project" value="TreeGrafter"/>
</dbReference>
<dbReference type="Pfam" id="PF02515">
    <property type="entry name" value="CoA_transf_3"/>
    <property type="match status" value="2"/>
</dbReference>
<reference evidence="2" key="1">
    <citation type="submission" date="2018-05" db="EMBL/GenBank/DDBJ databases">
        <authorList>
            <person name="Lanie J.A."/>
            <person name="Ng W.-L."/>
            <person name="Kazmierczak K.M."/>
            <person name="Andrzejewski T.M."/>
            <person name="Davidsen T.M."/>
            <person name="Wayne K.J."/>
            <person name="Tettelin H."/>
            <person name="Glass J.I."/>
            <person name="Rusch D."/>
            <person name="Podicherti R."/>
            <person name="Tsui H.-C.T."/>
            <person name="Winkler M.E."/>
        </authorList>
    </citation>
    <scope>NUCLEOTIDE SEQUENCE</scope>
</reference>
<accession>A0A381YHP3</accession>
<dbReference type="InterPro" id="IPR044855">
    <property type="entry name" value="CoA-Trfase_III_dom3_sf"/>
</dbReference>
<keyword evidence="1" id="KW-0808">Transferase</keyword>
<name>A0A381YHP3_9ZZZZ</name>
<dbReference type="InterPro" id="IPR003673">
    <property type="entry name" value="CoA-Trfase_fam_III"/>
</dbReference>
<gene>
    <name evidence="2" type="ORF">METZ01_LOCUS129339</name>
</gene>
<evidence type="ECO:0000313" key="2">
    <source>
        <dbReference type="EMBL" id="SVA76485.1"/>
    </source>
</evidence>
<dbReference type="InterPro" id="IPR023606">
    <property type="entry name" value="CoA-Trfase_III_dom_1_sf"/>
</dbReference>
<dbReference type="AlphaFoldDB" id="A0A381YHP3"/>
<dbReference type="PANTHER" id="PTHR48207">
    <property type="entry name" value="SUCCINATE--HYDROXYMETHYLGLUTARATE COA-TRANSFERASE"/>
    <property type="match status" value="1"/>
</dbReference>
<proteinExistence type="predicted"/>
<dbReference type="EMBL" id="UINC01018250">
    <property type="protein sequence ID" value="SVA76485.1"/>
    <property type="molecule type" value="Genomic_DNA"/>
</dbReference>
<evidence type="ECO:0000256" key="1">
    <source>
        <dbReference type="ARBA" id="ARBA00022679"/>
    </source>
</evidence>
<dbReference type="PANTHER" id="PTHR48207:SF3">
    <property type="entry name" value="SUCCINATE--HYDROXYMETHYLGLUTARATE COA-TRANSFERASE"/>
    <property type="match status" value="1"/>
</dbReference>
<dbReference type="Gene3D" id="3.30.1540.10">
    <property type="entry name" value="formyl-coa transferase, domain 3"/>
    <property type="match status" value="2"/>
</dbReference>
<sequence>MNKNKKIPSPQGPLKGIKVLNIGTAIAGPWAGTLLGYLGADVIKVERPSGEYLRLLFPRQDGIATAYTATNLNQRSAEIDNKKEEGMKAMQQLALQADILIENFRPGVADRIGLGYEALHETNPNLIFGSTSGYGDVGPMKDLAALEPHLQAFSGLSDMTGKSGGDGEMIRFTHLDPTGATFFCGLILLGLIERERFGHACWVRTSHLANTIAHMMNRVAEALMTDEPIERLGSASSISAPNQCFKCLDEKYIAVACDNQRQWEGFCRAISSEELGDDARFKTNVLRVKNREQLAEILQALFETKPSRWWALRFEAESVPFGYNLEFDDLLYHQQIVENEYLTTLHPRHTGAVKVGGLPWQFSKTPAKIDPKVPIPGEDTEEIMKNGFDKNILNQAPKSPTENPELPLKGITVIDLTQGVTGPFLGLLTAEAGATVIKIEPPEGDWAKKLAPETSTGNSALYESFNRNKKSITIDLETKDGLSKLREMIGKADVLIEDWGVDEAEKKELGYEQLSLDNPGLIYLALSAFGEKGPLRNRPGSELITQAFTGYLRTLGEVNEDPVRAGADVASTVTAGMAFISLLASLYHRLQTGEGQRVSTSQLGSLMTLKTLQWSGMTNPDDWEGNFCKNETVGAAYGQRTTDGAIFATPSPALTQEKFFEMIKEFGMYEEFITEKELMDNWWNSFGVGTHSKIAEPLWNKYIEKLTSEQVLEILNRYEVWAVEFAKLKDLIEHPQLQALGMVHQLGDQFYLRAPWSTPWGYPELQSIKYSGND</sequence>
<dbReference type="SUPFAM" id="SSF89796">
    <property type="entry name" value="CoA-transferase family III (CaiB/BaiF)"/>
    <property type="match status" value="2"/>
</dbReference>
<dbReference type="InterPro" id="IPR050483">
    <property type="entry name" value="CoA-transferase_III_domain"/>
</dbReference>
<protein>
    <recommendedName>
        <fullName evidence="3">CoA transferase</fullName>
    </recommendedName>
</protein>
<organism evidence="2">
    <name type="scientific">marine metagenome</name>
    <dbReference type="NCBI Taxonomy" id="408172"/>
    <lineage>
        <taxon>unclassified sequences</taxon>
        <taxon>metagenomes</taxon>
        <taxon>ecological metagenomes</taxon>
    </lineage>
</organism>
<evidence type="ECO:0008006" key="3">
    <source>
        <dbReference type="Google" id="ProtNLM"/>
    </source>
</evidence>
<dbReference type="Gene3D" id="3.40.50.10540">
    <property type="entry name" value="Crotonobetainyl-coa:carnitine coa-transferase, domain 1"/>
    <property type="match status" value="2"/>
</dbReference>